<sequence>MKKPHPRQAGQVEFEREVGGIDCELTVTCRKPEAVPQEKTFKTSEGKSDRTPCALTPEQEYICDHATD</sequence>
<evidence type="ECO:0000313" key="2">
    <source>
        <dbReference type="Proteomes" id="UP000199150"/>
    </source>
</evidence>
<dbReference type="EMBL" id="FMTS01000006">
    <property type="protein sequence ID" value="SCW75581.1"/>
    <property type="molecule type" value="Genomic_DNA"/>
</dbReference>
<accession>A0A1G4T2P8</accession>
<dbReference type="STRING" id="260084.SAMN02927928_3184"/>
<reference evidence="2" key="1">
    <citation type="submission" date="2016-10" db="EMBL/GenBank/DDBJ databases">
        <authorList>
            <person name="Varghese N."/>
            <person name="Submissions S."/>
        </authorList>
    </citation>
    <scope>NUCLEOTIDE SEQUENCE [LARGE SCALE GENOMIC DNA]</scope>
    <source>
        <strain evidence="2">CGMCC 1.3431</strain>
    </source>
</reference>
<dbReference type="Proteomes" id="UP000199150">
    <property type="component" value="Unassembled WGS sequence"/>
</dbReference>
<keyword evidence="2" id="KW-1185">Reference proteome</keyword>
<dbReference type="AlphaFoldDB" id="A0A1G4T2P8"/>
<proteinExistence type="predicted"/>
<dbReference type="RefSeq" id="WP_139159701.1">
    <property type="nucleotide sequence ID" value="NZ_CBCRYE010000005.1"/>
</dbReference>
<gene>
    <name evidence="1" type="ORF">SAMN02927928_3184</name>
</gene>
<evidence type="ECO:0000313" key="1">
    <source>
        <dbReference type="EMBL" id="SCW75581.1"/>
    </source>
</evidence>
<organism evidence="1 2">
    <name type="scientific">Asticcacaulis taihuensis</name>
    <dbReference type="NCBI Taxonomy" id="260084"/>
    <lineage>
        <taxon>Bacteria</taxon>
        <taxon>Pseudomonadati</taxon>
        <taxon>Pseudomonadota</taxon>
        <taxon>Alphaproteobacteria</taxon>
        <taxon>Caulobacterales</taxon>
        <taxon>Caulobacteraceae</taxon>
        <taxon>Asticcacaulis</taxon>
    </lineage>
</organism>
<name>A0A1G4T2P8_9CAUL</name>
<protein>
    <submittedName>
        <fullName evidence="1">Uncharacterized protein</fullName>
    </submittedName>
</protein>